<organism evidence="2 3">
    <name type="scientific">Paenimyroides tangerinum</name>
    <dbReference type="NCBI Taxonomy" id="2488728"/>
    <lineage>
        <taxon>Bacteria</taxon>
        <taxon>Pseudomonadati</taxon>
        <taxon>Bacteroidota</taxon>
        <taxon>Flavobacteriia</taxon>
        <taxon>Flavobacteriales</taxon>
        <taxon>Flavobacteriaceae</taxon>
        <taxon>Paenimyroides</taxon>
    </lineage>
</organism>
<dbReference type="Pfam" id="PF14060">
    <property type="entry name" value="DUF4252"/>
    <property type="match status" value="1"/>
</dbReference>
<name>A0A3P3W8H2_9FLAO</name>
<keyword evidence="3" id="KW-1185">Reference proteome</keyword>
<keyword evidence="1" id="KW-0732">Signal</keyword>
<accession>A0A3P3W8H2</accession>
<dbReference type="EMBL" id="RQVQ01000013">
    <property type="protein sequence ID" value="RRJ91004.1"/>
    <property type="molecule type" value="Genomic_DNA"/>
</dbReference>
<feature type="signal peptide" evidence="1">
    <location>
        <begin position="1"/>
        <end position="23"/>
    </location>
</feature>
<evidence type="ECO:0000256" key="1">
    <source>
        <dbReference type="SAM" id="SignalP"/>
    </source>
</evidence>
<dbReference type="OrthoDB" id="705638at2"/>
<feature type="chain" id="PRO_5018156271" evidence="1">
    <location>
        <begin position="24"/>
        <end position="173"/>
    </location>
</feature>
<comment type="caution">
    <text evidence="2">The sequence shown here is derived from an EMBL/GenBank/DDBJ whole genome shotgun (WGS) entry which is preliminary data.</text>
</comment>
<evidence type="ECO:0000313" key="3">
    <source>
        <dbReference type="Proteomes" id="UP000275719"/>
    </source>
</evidence>
<reference evidence="2 3" key="1">
    <citation type="submission" date="2018-11" db="EMBL/GenBank/DDBJ databases">
        <title>Flavobacterium sp. nov., YIM 102701-2 draft genome.</title>
        <authorList>
            <person name="Li G."/>
            <person name="Jiang Y."/>
        </authorList>
    </citation>
    <scope>NUCLEOTIDE SEQUENCE [LARGE SCALE GENOMIC DNA]</scope>
    <source>
        <strain evidence="2 3">YIM 102701-2</strain>
    </source>
</reference>
<dbReference type="InterPro" id="IPR025348">
    <property type="entry name" value="DUF4252"/>
</dbReference>
<protein>
    <submittedName>
        <fullName evidence="2">DUF4252 domain-containing protein</fullName>
    </submittedName>
</protein>
<proteinExistence type="predicted"/>
<dbReference type="Proteomes" id="UP000275719">
    <property type="component" value="Unassembled WGS sequence"/>
</dbReference>
<dbReference type="RefSeq" id="WP_125018741.1">
    <property type="nucleotide sequence ID" value="NZ_RQVQ01000013.1"/>
</dbReference>
<dbReference type="AlphaFoldDB" id="A0A3P3W8H2"/>
<sequence length="173" mass="19395">MKTILRYLCLSVACIGFSITSNAQDLIESFKNQPNVETVAVNKKMFQMMSNVKMDMNDKENQAYLNLIKKLDDLKLISTKNITSSGKMKTYVVSYVKTNSMNELMTLSENGSTTIFYVDPNSTKESIKELLMFVSGNETIILSLKGSFSLNELSLVTNKMKLPVGNSLNKMSK</sequence>
<evidence type="ECO:0000313" key="2">
    <source>
        <dbReference type="EMBL" id="RRJ91004.1"/>
    </source>
</evidence>
<gene>
    <name evidence="2" type="ORF">EG240_07325</name>
</gene>